<evidence type="ECO:0000256" key="9">
    <source>
        <dbReference type="ARBA" id="ARBA00025699"/>
    </source>
</evidence>
<dbReference type="EMBL" id="LAZR01033025">
    <property type="protein sequence ID" value="KKL49249.1"/>
    <property type="molecule type" value="Genomic_DNA"/>
</dbReference>
<evidence type="ECO:0000259" key="12">
    <source>
        <dbReference type="Pfam" id="PF20260"/>
    </source>
</evidence>
<evidence type="ECO:0000256" key="8">
    <source>
        <dbReference type="ARBA" id="ARBA00022691"/>
    </source>
</evidence>
<keyword evidence="5" id="KW-0698">rRNA processing</keyword>
<dbReference type="InterPro" id="IPR046887">
    <property type="entry name" value="RsmE_PUA-like"/>
</dbReference>
<dbReference type="PANTHER" id="PTHR30027:SF3">
    <property type="entry name" value="16S RRNA (URACIL(1498)-N(3))-METHYLTRANSFERASE"/>
    <property type="match status" value="1"/>
</dbReference>
<protein>
    <recommendedName>
        <fullName evidence="3">16S rRNA (uracil(1498)-N(3))-methyltransferase</fullName>
        <ecNumber evidence="3">2.1.1.193</ecNumber>
    </recommendedName>
</protein>
<evidence type="ECO:0000256" key="7">
    <source>
        <dbReference type="ARBA" id="ARBA00022679"/>
    </source>
</evidence>
<dbReference type="InterPro" id="IPR029028">
    <property type="entry name" value="Alpha/beta_knot_MTases"/>
</dbReference>
<dbReference type="EC" id="2.1.1.193" evidence="3"/>
<dbReference type="Pfam" id="PF20260">
    <property type="entry name" value="PUA_4"/>
    <property type="match status" value="1"/>
</dbReference>
<comment type="similarity">
    <text evidence="2">Belongs to the RNA methyltransferase RsmE family.</text>
</comment>
<keyword evidence="4" id="KW-0963">Cytoplasm</keyword>
<dbReference type="PIRSF" id="PIRSF015601">
    <property type="entry name" value="MTase_slr0722"/>
    <property type="match status" value="1"/>
</dbReference>
<evidence type="ECO:0000313" key="13">
    <source>
        <dbReference type="EMBL" id="KKL49249.1"/>
    </source>
</evidence>
<evidence type="ECO:0000256" key="2">
    <source>
        <dbReference type="ARBA" id="ARBA00005528"/>
    </source>
</evidence>
<feature type="domain" description="Ribosomal RNA small subunit methyltransferase E methyltransferase" evidence="11">
    <location>
        <begin position="75"/>
        <end position="237"/>
    </location>
</feature>
<dbReference type="NCBIfam" id="NF008692">
    <property type="entry name" value="PRK11713.1-5"/>
    <property type="match status" value="1"/>
</dbReference>
<proteinExistence type="inferred from homology"/>
<evidence type="ECO:0000256" key="6">
    <source>
        <dbReference type="ARBA" id="ARBA00022603"/>
    </source>
</evidence>
<dbReference type="InterPro" id="IPR006700">
    <property type="entry name" value="RsmE"/>
</dbReference>
<dbReference type="GO" id="GO:0005737">
    <property type="term" value="C:cytoplasm"/>
    <property type="evidence" value="ECO:0007669"/>
    <property type="project" value="UniProtKB-SubCell"/>
</dbReference>
<keyword evidence="7" id="KW-0808">Transferase</keyword>
<dbReference type="InterPro" id="IPR015947">
    <property type="entry name" value="PUA-like_sf"/>
</dbReference>
<evidence type="ECO:0000256" key="1">
    <source>
        <dbReference type="ARBA" id="ARBA00004496"/>
    </source>
</evidence>
<comment type="subcellular location">
    <subcellularLocation>
        <location evidence="1">Cytoplasm</location>
    </subcellularLocation>
</comment>
<dbReference type="AlphaFoldDB" id="A0A0F9CJI2"/>
<name>A0A0F9CJI2_9ZZZZ</name>
<comment type="catalytic activity">
    <reaction evidence="10">
        <text>uridine(1498) in 16S rRNA + S-adenosyl-L-methionine = N(3)-methyluridine(1498) in 16S rRNA + S-adenosyl-L-homocysteine + H(+)</text>
        <dbReference type="Rhea" id="RHEA:42920"/>
        <dbReference type="Rhea" id="RHEA-COMP:10283"/>
        <dbReference type="Rhea" id="RHEA-COMP:10284"/>
        <dbReference type="ChEBI" id="CHEBI:15378"/>
        <dbReference type="ChEBI" id="CHEBI:57856"/>
        <dbReference type="ChEBI" id="CHEBI:59789"/>
        <dbReference type="ChEBI" id="CHEBI:65315"/>
        <dbReference type="ChEBI" id="CHEBI:74502"/>
        <dbReference type="EC" id="2.1.1.193"/>
    </reaction>
</comment>
<feature type="domain" description="Ribosomal RNA small subunit methyltransferase E PUA-like" evidence="12">
    <location>
        <begin position="25"/>
        <end position="66"/>
    </location>
</feature>
<gene>
    <name evidence="13" type="ORF">LCGC14_2317400</name>
</gene>
<reference evidence="13" key="1">
    <citation type="journal article" date="2015" name="Nature">
        <title>Complex archaea that bridge the gap between prokaryotes and eukaryotes.</title>
        <authorList>
            <person name="Spang A."/>
            <person name="Saw J.H."/>
            <person name="Jorgensen S.L."/>
            <person name="Zaremba-Niedzwiedzka K."/>
            <person name="Martijn J."/>
            <person name="Lind A.E."/>
            <person name="van Eijk R."/>
            <person name="Schleper C."/>
            <person name="Guy L."/>
            <person name="Ettema T.J."/>
        </authorList>
    </citation>
    <scope>NUCLEOTIDE SEQUENCE</scope>
</reference>
<dbReference type="GO" id="GO:0070042">
    <property type="term" value="F:rRNA (uridine-N3-)-methyltransferase activity"/>
    <property type="evidence" value="ECO:0007669"/>
    <property type="project" value="TreeGrafter"/>
</dbReference>
<accession>A0A0F9CJI2</accession>
<evidence type="ECO:0000256" key="4">
    <source>
        <dbReference type="ARBA" id="ARBA00022490"/>
    </source>
</evidence>
<dbReference type="Gene3D" id="3.40.1280.10">
    <property type="match status" value="1"/>
</dbReference>
<keyword evidence="6" id="KW-0489">Methyltransferase</keyword>
<dbReference type="InterPro" id="IPR046886">
    <property type="entry name" value="RsmE_MTase_dom"/>
</dbReference>
<dbReference type="GO" id="GO:0070475">
    <property type="term" value="P:rRNA base methylation"/>
    <property type="evidence" value="ECO:0007669"/>
    <property type="project" value="TreeGrafter"/>
</dbReference>
<dbReference type="Pfam" id="PF04452">
    <property type="entry name" value="Methyltrans_RNA"/>
    <property type="match status" value="1"/>
</dbReference>
<dbReference type="PANTHER" id="PTHR30027">
    <property type="entry name" value="RIBOSOMAL RNA SMALL SUBUNIT METHYLTRANSFERASE E"/>
    <property type="match status" value="1"/>
</dbReference>
<evidence type="ECO:0000259" key="11">
    <source>
        <dbReference type="Pfam" id="PF04452"/>
    </source>
</evidence>
<comment type="caution">
    <text evidence="13">The sequence shown here is derived from an EMBL/GenBank/DDBJ whole genome shotgun (WGS) entry which is preliminary data.</text>
</comment>
<dbReference type="CDD" id="cd18084">
    <property type="entry name" value="RsmE-like"/>
    <property type="match status" value="1"/>
</dbReference>
<dbReference type="Gene3D" id="2.40.240.20">
    <property type="entry name" value="Hypothetical PUA domain-like, domain 1"/>
    <property type="match status" value="1"/>
</dbReference>
<evidence type="ECO:0000256" key="10">
    <source>
        <dbReference type="ARBA" id="ARBA00047944"/>
    </source>
</evidence>
<dbReference type="SUPFAM" id="SSF75217">
    <property type="entry name" value="alpha/beta knot"/>
    <property type="match status" value="1"/>
</dbReference>
<dbReference type="InterPro" id="IPR029026">
    <property type="entry name" value="tRNA_m1G_MTases_N"/>
</dbReference>
<evidence type="ECO:0000256" key="5">
    <source>
        <dbReference type="ARBA" id="ARBA00022552"/>
    </source>
</evidence>
<comment type="function">
    <text evidence="9">Specifically methylates the N3 position of the uracil ring of uridine 1498 (m3U1498) in 16S rRNA. Acts on the fully assembled 30S ribosomal subunit.</text>
</comment>
<evidence type="ECO:0000256" key="3">
    <source>
        <dbReference type="ARBA" id="ARBA00012328"/>
    </source>
</evidence>
<keyword evidence="8" id="KW-0949">S-adenosyl-L-methionine</keyword>
<dbReference type="SUPFAM" id="SSF88697">
    <property type="entry name" value="PUA domain-like"/>
    <property type="match status" value="1"/>
</dbReference>
<sequence length="244" mass="27102">MRDIRVFTDQPLTTGEAVTLDEIASRHLVTVLRLKAGDPISLFNGQGGEFLATLNQCNSKQVTASITDFTDTERESPLHIHLGIGMSRGDRMDWVIQKATEVGVTEISPLYTERTEVKLKGDRAEKKLRHWQQVSISACEQSYRNRVPVIHPPITVNQWLSSVKAEKKLVLHHRSQHSISELGEQQAASAALLIGPEGGLSTDEIKRAEEHSFIPLTLGPRVLRTETAPVVAISILQSLWGDFL</sequence>
<dbReference type="NCBIfam" id="TIGR00046">
    <property type="entry name" value="RsmE family RNA methyltransferase"/>
    <property type="match status" value="1"/>
</dbReference>
<organism evidence="13">
    <name type="scientific">marine sediment metagenome</name>
    <dbReference type="NCBI Taxonomy" id="412755"/>
    <lineage>
        <taxon>unclassified sequences</taxon>
        <taxon>metagenomes</taxon>
        <taxon>ecological metagenomes</taxon>
    </lineage>
</organism>